<evidence type="ECO:0000313" key="2">
    <source>
        <dbReference type="Proteomes" id="UP001457282"/>
    </source>
</evidence>
<accession>A0AAW1X6D6</accession>
<organism evidence="1 2">
    <name type="scientific">Rubus argutus</name>
    <name type="common">Southern blackberry</name>
    <dbReference type="NCBI Taxonomy" id="59490"/>
    <lineage>
        <taxon>Eukaryota</taxon>
        <taxon>Viridiplantae</taxon>
        <taxon>Streptophyta</taxon>
        <taxon>Embryophyta</taxon>
        <taxon>Tracheophyta</taxon>
        <taxon>Spermatophyta</taxon>
        <taxon>Magnoliopsida</taxon>
        <taxon>eudicotyledons</taxon>
        <taxon>Gunneridae</taxon>
        <taxon>Pentapetalae</taxon>
        <taxon>rosids</taxon>
        <taxon>fabids</taxon>
        <taxon>Rosales</taxon>
        <taxon>Rosaceae</taxon>
        <taxon>Rosoideae</taxon>
        <taxon>Rosoideae incertae sedis</taxon>
        <taxon>Rubus</taxon>
    </lineage>
</organism>
<dbReference type="EMBL" id="JBEDUW010000004">
    <property type="protein sequence ID" value="KAK9931691.1"/>
    <property type="molecule type" value="Genomic_DNA"/>
</dbReference>
<protein>
    <submittedName>
        <fullName evidence="1">Uncharacterized protein</fullName>
    </submittedName>
</protein>
<keyword evidence="2" id="KW-1185">Reference proteome</keyword>
<dbReference type="Proteomes" id="UP001457282">
    <property type="component" value="Unassembled WGS sequence"/>
</dbReference>
<gene>
    <name evidence="1" type="ORF">M0R45_018959</name>
</gene>
<evidence type="ECO:0000313" key="1">
    <source>
        <dbReference type="EMBL" id="KAK9931691.1"/>
    </source>
</evidence>
<dbReference type="AlphaFoldDB" id="A0AAW1X6D6"/>
<sequence length="71" mass="7873">MVKPGGAAASRKAHNLVNGGGFFNGAAGQRRSTVVHARNSVREHKLLGAHRLFVHNISQRRLVECYMEKDY</sequence>
<name>A0AAW1X6D6_RUBAR</name>
<comment type="caution">
    <text evidence="1">The sequence shown here is derived from an EMBL/GenBank/DDBJ whole genome shotgun (WGS) entry which is preliminary data.</text>
</comment>
<reference evidence="1 2" key="1">
    <citation type="journal article" date="2023" name="G3 (Bethesda)">
        <title>A chromosome-length genome assembly and annotation of blackberry (Rubus argutus, cv. 'Hillquist').</title>
        <authorList>
            <person name="Bruna T."/>
            <person name="Aryal R."/>
            <person name="Dudchenko O."/>
            <person name="Sargent D.J."/>
            <person name="Mead D."/>
            <person name="Buti M."/>
            <person name="Cavallini A."/>
            <person name="Hytonen T."/>
            <person name="Andres J."/>
            <person name="Pham M."/>
            <person name="Weisz D."/>
            <person name="Mascagni F."/>
            <person name="Usai G."/>
            <person name="Natali L."/>
            <person name="Bassil N."/>
            <person name="Fernandez G.E."/>
            <person name="Lomsadze A."/>
            <person name="Armour M."/>
            <person name="Olukolu B."/>
            <person name="Poorten T."/>
            <person name="Britton C."/>
            <person name="Davik J."/>
            <person name="Ashrafi H."/>
            <person name="Aiden E.L."/>
            <person name="Borodovsky M."/>
            <person name="Worthington M."/>
        </authorList>
    </citation>
    <scope>NUCLEOTIDE SEQUENCE [LARGE SCALE GENOMIC DNA]</scope>
    <source>
        <strain evidence="1">PI 553951</strain>
    </source>
</reference>
<proteinExistence type="predicted"/>